<dbReference type="PANTHER" id="PTHR21623:SF2">
    <property type="entry name" value="COILED-COIL DOMAIN-CONTAINING PROTEIN 33"/>
    <property type="match status" value="1"/>
</dbReference>
<dbReference type="STRING" id="9305.ENSSHAP00000014402"/>
<accession>G3WG47</accession>
<keyword evidence="1" id="KW-0175">Coiled coil</keyword>
<feature type="region of interest" description="Disordered" evidence="2">
    <location>
        <begin position="1"/>
        <end position="25"/>
    </location>
</feature>
<dbReference type="GeneTree" id="ENSGT00390000017366"/>
<dbReference type="GO" id="GO:0005777">
    <property type="term" value="C:peroxisome"/>
    <property type="evidence" value="ECO:0007669"/>
    <property type="project" value="TreeGrafter"/>
</dbReference>
<dbReference type="InParanoid" id="G3WG47"/>
<dbReference type="GeneID" id="100926944"/>
<feature type="region of interest" description="Disordered" evidence="2">
    <location>
        <begin position="805"/>
        <end position="847"/>
    </location>
</feature>
<dbReference type="RefSeq" id="XP_012400968.1">
    <property type="nucleotide sequence ID" value="XM_012545514.2"/>
</dbReference>
<evidence type="ECO:0000313" key="3">
    <source>
        <dbReference type="Ensembl" id="ENSSHAP00000014402.2"/>
    </source>
</evidence>
<dbReference type="eggNOG" id="KOG3544">
    <property type="taxonomic scope" value="Eukaryota"/>
</dbReference>
<reference evidence="3 4" key="1">
    <citation type="journal article" date="2011" name="Proc. Natl. Acad. Sci. U.S.A.">
        <title>Genetic diversity and population structure of the endangered marsupial Sarcophilus harrisii (Tasmanian devil).</title>
        <authorList>
            <person name="Miller W."/>
            <person name="Hayes V.M."/>
            <person name="Ratan A."/>
            <person name="Petersen D.C."/>
            <person name="Wittekindt N.E."/>
            <person name="Miller J."/>
            <person name="Walenz B."/>
            <person name="Knight J."/>
            <person name="Qi J."/>
            <person name="Zhao F."/>
            <person name="Wang Q."/>
            <person name="Bedoya-Reina O.C."/>
            <person name="Katiyar N."/>
            <person name="Tomsho L.P."/>
            <person name="Kasson L.M."/>
            <person name="Hardie R.A."/>
            <person name="Woodbridge P."/>
            <person name="Tindall E.A."/>
            <person name="Bertelsen M.F."/>
            <person name="Dixon D."/>
            <person name="Pyecroft S."/>
            <person name="Helgen K.M."/>
            <person name="Lesk A.M."/>
            <person name="Pringle T.H."/>
            <person name="Patterson N."/>
            <person name="Zhang Y."/>
            <person name="Kreiss A."/>
            <person name="Woods G.M."/>
            <person name="Jones M.E."/>
            <person name="Schuster S.C."/>
        </authorList>
    </citation>
    <scope>NUCLEOTIDE SEQUENCE [LARGE SCALE GENOMIC DNA]</scope>
</reference>
<protein>
    <submittedName>
        <fullName evidence="3">Coiled-coil domain containing 33</fullName>
    </submittedName>
</protein>
<reference evidence="3" key="2">
    <citation type="submission" date="2025-08" db="UniProtKB">
        <authorList>
            <consortium name="Ensembl"/>
        </authorList>
    </citation>
    <scope>IDENTIFICATION</scope>
</reference>
<dbReference type="FunCoup" id="G3WG47">
    <property type="interactions" value="112"/>
</dbReference>
<dbReference type="KEGG" id="shr:100926944"/>
<feature type="region of interest" description="Disordered" evidence="2">
    <location>
        <begin position="391"/>
        <end position="438"/>
    </location>
</feature>
<name>G3WG47_SARHA</name>
<proteinExistence type="predicted"/>
<evidence type="ECO:0000256" key="1">
    <source>
        <dbReference type="SAM" id="Coils"/>
    </source>
</evidence>
<dbReference type="CTD" id="80125"/>
<evidence type="ECO:0000313" key="4">
    <source>
        <dbReference type="Proteomes" id="UP000007648"/>
    </source>
</evidence>
<keyword evidence="4" id="KW-1185">Reference proteome</keyword>
<feature type="coiled-coil region" evidence="1">
    <location>
        <begin position="764"/>
        <end position="802"/>
    </location>
</feature>
<feature type="compositionally biased region" description="Basic and acidic residues" evidence="2">
    <location>
        <begin position="1"/>
        <end position="10"/>
    </location>
</feature>
<dbReference type="Proteomes" id="UP000007648">
    <property type="component" value="Unassembled WGS sequence"/>
</dbReference>
<dbReference type="PANTHER" id="PTHR21623">
    <property type="entry name" value="SPERIOLIN-BINDING FACTOR"/>
    <property type="match status" value="1"/>
</dbReference>
<feature type="compositionally biased region" description="Acidic residues" evidence="2">
    <location>
        <begin position="407"/>
        <end position="421"/>
    </location>
</feature>
<dbReference type="AlphaFoldDB" id="G3WG47"/>
<dbReference type="HOGENOM" id="CLU_014242_0_0_1"/>
<dbReference type="InterPro" id="IPR039889">
    <property type="entry name" value="CCD33"/>
</dbReference>
<feature type="coiled-coil region" evidence="1">
    <location>
        <begin position="556"/>
        <end position="683"/>
    </location>
</feature>
<gene>
    <name evidence="3" type="primary">CCDC33</name>
</gene>
<dbReference type="Ensembl" id="ENSSHAT00000014522.2">
    <property type="protein sequence ID" value="ENSSHAP00000014402.2"/>
    <property type="gene ID" value="ENSSHAG00000012301.2"/>
</dbReference>
<dbReference type="SUPFAM" id="SSF49562">
    <property type="entry name" value="C2 domain (Calcium/lipid-binding domain, CaLB)"/>
    <property type="match status" value="1"/>
</dbReference>
<dbReference type="OrthoDB" id="552574at2759"/>
<dbReference type="InterPro" id="IPR035892">
    <property type="entry name" value="C2_domain_sf"/>
</dbReference>
<evidence type="ECO:0000256" key="2">
    <source>
        <dbReference type="SAM" id="MobiDB-lite"/>
    </source>
</evidence>
<sequence>MGWNKRRVEENPLPLEEASRHAETSYGHLAPTQKEIITISLHGAVNLPSRKTGSKPLAFVVAKTTSQEEKHQESTAVTSTTWEPTRSPTWETTVKLEIQTADVGREEAILNVLDSRTKELLVSYRIPIKYLRPFHTYHFELMMAHKSGLAKLYASVTRESSFMPRYIGCTHTALEVFLRGINEPLANPFGPIMVVARVIPNYKEFKETKLNKEPLSLGLPIKTVNFPSPSVLAFDVPRTNKQGYPQVSKPGGPARQPEWNTSFLYQARNGCTQFNEDLALVLEYYPMIPMPKKESWNLIEPLGISVLPLNNRVYRKMMSGAPTALHVKKLPILKTKLKALSGGTLTVNLSFQVLSSERPDNFMTPNNCADVPVLNPTLLDAELGNIRESWSKGHVSPDVESGSEPFPDPDPDSEPEPEPEEEPHVESEPELELVTELDPTPKPKIFVDKCLSIPSLTEVKPLEPLQETLEEFNPRWSHQKVIHKIQSSSQFSKVGSRESIHDFSTVPQEKFQLYSSLYYSESTDSRDHQYQVEKKPKQSDASLNTWKETDNYQKAITKMANDILSLRRQVTSLETENNCLRQQVSTQERMGHASVEDEEMIANMKQKLSQSTTETRRLKDRIQQLQNELIRKNDREKDLLLIQQSHNQQQHNLRRYQDKLQKMKGLEQTVRSQEKVIQRMEKILEEKVFQPSTERSDIVTSTLGRPLGRHTGPMGESVPFDFYSILLSENARLRSELDKNRHQSSPIILQQQALPDFLSGTSDKLNLMAKLESAQGHIRILENELENSARHWEQEKQGLMSKLVEQGRGSTPGSNPMLMDAQMSGLPSLGTGAKNMEMRNQSSKEWK</sequence>
<dbReference type="Gene3D" id="2.60.40.150">
    <property type="entry name" value="C2 domain"/>
    <property type="match status" value="1"/>
</dbReference>
<organism evidence="3 4">
    <name type="scientific">Sarcophilus harrisii</name>
    <name type="common">Tasmanian devil</name>
    <name type="synonym">Sarcophilus laniarius</name>
    <dbReference type="NCBI Taxonomy" id="9305"/>
    <lineage>
        <taxon>Eukaryota</taxon>
        <taxon>Metazoa</taxon>
        <taxon>Chordata</taxon>
        <taxon>Craniata</taxon>
        <taxon>Vertebrata</taxon>
        <taxon>Euteleostomi</taxon>
        <taxon>Mammalia</taxon>
        <taxon>Metatheria</taxon>
        <taxon>Dasyuromorphia</taxon>
        <taxon>Dasyuridae</taxon>
        <taxon>Sarcophilus</taxon>
    </lineage>
</organism>
<reference evidence="3" key="3">
    <citation type="submission" date="2025-09" db="UniProtKB">
        <authorList>
            <consortium name="Ensembl"/>
        </authorList>
    </citation>
    <scope>IDENTIFICATION</scope>
</reference>